<dbReference type="AlphaFoldDB" id="A0A380TGT5"/>
<organism evidence="2">
    <name type="scientific">metagenome</name>
    <dbReference type="NCBI Taxonomy" id="256318"/>
    <lineage>
        <taxon>unclassified sequences</taxon>
        <taxon>metagenomes</taxon>
    </lineage>
</organism>
<protein>
    <submittedName>
        <fullName evidence="2">Uncharacterized protein</fullName>
    </submittedName>
</protein>
<feature type="region of interest" description="Disordered" evidence="1">
    <location>
        <begin position="1"/>
        <end position="66"/>
    </location>
</feature>
<reference evidence="2" key="1">
    <citation type="submission" date="2018-07" db="EMBL/GenBank/DDBJ databases">
        <authorList>
            <person name="Quirk P.G."/>
            <person name="Krulwich T.A."/>
        </authorList>
    </citation>
    <scope>NUCLEOTIDE SEQUENCE</scope>
</reference>
<dbReference type="EMBL" id="UIDG01000424">
    <property type="protein sequence ID" value="SUS07660.1"/>
    <property type="molecule type" value="Genomic_DNA"/>
</dbReference>
<accession>A0A380TGT5</accession>
<gene>
    <name evidence="2" type="ORF">DF3PB_4800002</name>
</gene>
<sequence length="66" mass="7336">MRDAPHERGAPFLLMSGEDHEPARAPIRASGQGGQDVYRAYGRRKKMDTPEGVHRQKFSSGQTIKA</sequence>
<proteinExistence type="predicted"/>
<name>A0A380TGT5_9ZZZZ</name>
<evidence type="ECO:0000256" key="1">
    <source>
        <dbReference type="SAM" id="MobiDB-lite"/>
    </source>
</evidence>
<evidence type="ECO:0000313" key="2">
    <source>
        <dbReference type="EMBL" id="SUS07660.1"/>
    </source>
</evidence>